<gene>
    <name evidence="2" type="ORF">OBE_08553</name>
</gene>
<evidence type="ECO:0000256" key="1">
    <source>
        <dbReference type="SAM" id="Phobius"/>
    </source>
</evidence>
<organism evidence="2">
    <name type="scientific">human gut metagenome</name>
    <dbReference type="NCBI Taxonomy" id="408170"/>
    <lineage>
        <taxon>unclassified sequences</taxon>
        <taxon>metagenomes</taxon>
        <taxon>organismal metagenomes</taxon>
    </lineage>
</organism>
<feature type="transmembrane region" description="Helical" evidence="1">
    <location>
        <begin position="21"/>
        <end position="38"/>
    </location>
</feature>
<accession>K1T0R1</accession>
<dbReference type="AlphaFoldDB" id="K1T0R1"/>
<protein>
    <submittedName>
        <fullName evidence="2">Secreted protein</fullName>
    </submittedName>
</protein>
<proteinExistence type="predicted"/>
<sequence length="86" mass="9674">MGDFITIFVLIKPKRNIMKRNIALGIVFCSSLFVWGQGENAAQTSSTPEALSQKVEKFGTAIPQEKVFLHIDNTCYFVGDTIWYKA</sequence>
<reference evidence="2" key="1">
    <citation type="journal article" date="2013" name="Environ. Microbiol.">
        <title>Microbiota from the distal guts of lean and obese adolescents exhibit partial functional redundancy besides clear differences in community structure.</title>
        <authorList>
            <person name="Ferrer M."/>
            <person name="Ruiz A."/>
            <person name="Lanza F."/>
            <person name="Haange S.B."/>
            <person name="Oberbach A."/>
            <person name="Till H."/>
            <person name="Bargiela R."/>
            <person name="Campoy C."/>
            <person name="Segura M.T."/>
            <person name="Richter M."/>
            <person name="von Bergen M."/>
            <person name="Seifert J."/>
            <person name="Suarez A."/>
        </authorList>
    </citation>
    <scope>NUCLEOTIDE SEQUENCE</scope>
</reference>
<keyword evidence="1" id="KW-1133">Transmembrane helix</keyword>
<dbReference type="EMBL" id="AJWZ01005899">
    <property type="protein sequence ID" value="EKC61294.1"/>
    <property type="molecule type" value="Genomic_DNA"/>
</dbReference>
<feature type="non-terminal residue" evidence="2">
    <location>
        <position position="86"/>
    </location>
</feature>
<evidence type="ECO:0000313" key="2">
    <source>
        <dbReference type="EMBL" id="EKC61294.1"/>
    </source>
</evidence>
<name>K1T0R1_9ZZZZ</name>
<keyword evidence="1" id="KW-0812">Transmembrane</keyword>
<keyword evidence="1" id="KW-0472">Membrane</keyword>
<comment type="caution">
    <text evidence="2">The sequence shown here is derived from an EMBL/GenBank/DDBJ whole genome shotgun (WGS) entry which is preliminary data.</text>
</comment>